<evidence type="ECO:0000313" key="1">
    <source>
        <dbReference type="EMBL" id="VTZ48883.1"/>
    </source>
</evidence>
<organism evidence="1 2">
    <name type="scientific">Methylocella tundrae</name>
    <dbReference type="NCBI Taxonomy" id="227605"/>
    <lineage>
        <taxon>Bacteria</taxon>
        <taxon>Pseudomonadati</taxon>
        <taxon>Pseudomonadota</taxon>
        <taxon>Alphaproteobacteria</taxon>
        <taxon>Hyphomicrobiales</taxon>
        <taxon>Beijerinckiaceae</taxon>
        <taxon>Methylocella</taxon>
    </lineage>
</organism>
<sequence>MRHAASGADARACAFTTYASAIKLPQDPPLPTAEGRAVSISPLFAIHADGRRWRAEPRVQSCGRHQG</sequence>
<dbReference type="Proteomes" id="UP000485880">
    <property type="component" value="Unassembled WGS sequence"/>
</dbReference>
<dbReference type="EMBL" id="CABFMQ020000024">
    <property type="protein sequence ID" value="VTZ48883.1"/>
    <property type="molecule type" value="Genomic_DNA"/>
</dbReference>
<accession>A0A8B6M3D0</accession>
<comment type="caution">
    <text evidence="1">The sequence shown here is derived from an EMBL/GenBank/DDBJ whole genome shotgun (WGS) entry which is preliminary data.</text>
</comment>
<name>A0A8B6M3D0_METTU</name>
<proteinExistence type="predicted"/>
<dbReference type="AlphaFoldDB" id="A0A8B6M3D0"/>
<protein>
    <submittedName>
        <fullName evidence="1">Uncharacterized protein</fullName>
    </submittedName>
</protein>
<gene>
    <name evidence="1" type="ORF">MPC4_120008</name>
</gene>
<evidence type="ECO:0000313" key="2">
    <source>
        <dbReference type="Proteomes" id="UP000485880"/>
    </source>
</evidence>
<keyword evidence="2" id="KW-1185">Reference proteome</keyword>
<reference evidence="1 2" key="1">
    <citation type="submission" date="2019-05" db="EMBL/GenBank/DDBJ databases">
        <authorList>
            <person name="Farhan Ul Haque M."/>
        </authorList>
    </citation>
    <scope>NUCLEOTIDE SEQUENCE [LARGE SCALE GENOMIC DNA]</scope>
    <source>
        <strain evidence="1">2</strain>
    </source>
</reference>